<sequence length="215" mass="25445">MLNKLTFLFSLYLITYSCKEKQPITNQKEYFVLSQYLKEQDSLHNVKLKRAEDNKEIPPPLKRDTTAVGSLNILIKNNDSAYFYKKSLDVNFYMCGNGIEEEREFRKPILEEDLFIKISTVEITSIINLYKVPFSKYSTRRNNIPLVVFALMRDSINNDMMKNFTSILEANGMKSYRFRKVSNYEKKAVSLWNSLTFQQQKQLNTQRHNRLYQSN</sequence>
<dbReference type="Proteomes" id="UP001189000">
    <property type="component" value="Unassembled WGS sequence"/>
</dbReference>
<dbReference type="EMBL" id="NWGY01000010">
    <property type="protein sequence ID" value="MDV3663993.1"/>
    <property type="molecule type" value="Genomic_DNA"/>
</dbReference>
<reference evidence="1" key="1">
    <citation type="submission" date="2023-02" db="EMBL/GenBank/DDBJ databases">
        <title>Elizabethkingia anophelis draft genomes.</title>
        <authorList>
            <person name="Nicholson A.C."/>
            <person name="Whitney A.M."/>
            <person name="Humrighouse B.W."/>
            <person name="Villarma A."/>
            <person name="Bell M."/>
            <person name="Mcquiston J."/>
        </authorList>
    </citation>
    <scope>NUCLEOTIDE SEQUENCE</scope>
    <source>
        <strain evidence="1">B4955</strain>
    </source>
</reference>
<dbReference type="PROSITE" id="PS51257">
    <property type="entry name" value="PROKAR_LIPOPROTEIN"/>
    <property type="match status" value="1"/>
</dbReference>
<proteinExistence type="predicted"/>
<protein>
    <recommendedName>
        <fullName evidence="3">Lipoprotein</fullName>
    </recommendedName>
</protein>
<evidence type="ECO:0000313" key="1">
    <source>
        <dbReference type="EMBL" id="MDV3663993.1"/>
    </source>
</evidence>
<organism evidence="1 2">
    <name type="scientific">Elizabethkingia anophelis</name>
    <dbReference type="NCBI Taxonomy" id="1117645"/>
    <lineage>
        <taxon>Bacteria</taxon>
        <taxon>Pseudomonadati</taxon>
        <taxon>Bacteroidota</taxon>
        <taxon>Flavobacteriia</taxon>
        <taxon>Flavobacteriales</taxon>
        <taxon>Weeksellaceae</taxon>
        <taxon>Elizabethkingia</taxon>
    </lineage>
</organism>
<dbReference type="RefSeq" id="WP_035589572.1">
    <property type="nucleotide sequence ID" value="NZ_CCAB010000135.1"/>
</dbReference>
<comment type="caution">
    <text evidence="1">The sequence shown here is derived from an EMBL/GenBank/DDBJ whole genome shotgun (WGS) entry which is preliminary data.</text>
</comment>
<evidence type="ECO:0008006" key="3">
    <source>
        <dbReference type="Google" id="ProtNLM"/>
    </source>
</evidence>
<evidence type="ECO:0000313" key="2">
    <source>
        <dbReference type="Proteomes" id="UP001189000"/>
    </source>
</evidence>
<name>A0AAE4P1X3_9FLAO</name>
<accession>A0AAE4P1X3</accession>
<gene>
    <name evidence="1" type="ORF">CMU51_07975</name>
</gene>
<dbReference type="AlphaFoldDB" id="A0AAE4P1X3"/>